<dbReference type="PROSITE" id="PS50995">
    <property type="entry name" value="HTH_MARR_2"/>
    <property type="match status" value="1"/>
</dbReference>
<protein>
    <submittedName>
        <fullName evidence="2">MarR family transcriptional regulator</fullName>
    </submittedName>
</protein>
<organism evidence="2 3">
    <name type="scientific">Actinorhabdospora filicis</name>
    <dbReference type="NCBI Taxonomy" id="1785913"/>
    <lineage>
        <taxon>Bacteria</taxon>
        <taxon>Bacillati</taxon>
        <taxon>Actinomycetota</taxon>
        <taxon>Actinomycetes</taxon>
        <taxon>Micromonosporales</taxon>
        <taxon>Micromonosporaceae</taxon>
        <taxon>Actinorhabdospora</taxon>
    </lineage>
</organism>
<dbReference type="AlphaFoldDB" id="A0A9W6W7U7"/>
<dbReference type="InterPro" id="IPR011991">
    <property type="entry name" value="ArsR-like_HTH"/>
</dbReference>
<keyword evidence="3" id="KW-1185">Reference proteome</keyword>
<dbReference type="Proteomes" id="UP001165079">
    <property type="component" value="Unassembled WGS sequence"/>
</dbReference>
<dbReference type="PANTHER" id="PTHR33164">
    <property type="entry name" value="TRANSCRIPTIONAL REGULATOR, MARR FAMILY"/>
    <property type="match status" value="1"/>
</dbReference>
<dbReference type="PANTHER" id="PTHR33164:SF99">
    <property type="entry name" value="MARR FAMILY REGULATORY PROTEIN"/>
    <property type="match status" value="1"/>
</dbReference>
<evidence type="ECO:0000313" key="2">
    <source>
        <dbReference type="EMBL" id="GLZ76924.1"/>
    </source>
</evidence>
<dbReference type="CDD" id="cd00090">
    <property type="entry name" value="HTH_ARSR"/>
    <property type="match status" value="1"/>
</dbReference>
<evidence type="ECO:0000313" key="3">
    <source>
        <dbReference type="Proteomes" id="UP001165079"/>
    </source>
</evidence>
<dbReference type="PRINTS" id="PR00598">
    <property type="entry name" value="HTHMARR"/>
</dbReference>
<dbReference type="GO" id="GO:0003700">
    <property type="term" value="F:DNA-binding transcription factor activity"/>
    <property type="evidence" value="ECO:0007669"/>
    <property type="project" value="InterPro"/>
</dbReference>
<dbReference type="EMBL" id="BSTX01000001">
    <property type="protein sequence ID" value="GLZ76924.1"/>
    <property type="molecule type" value="Genomic_DNA"/>
</dbReference>
<gene>
    <name evidence="2" type="ORF">Afil01_17310</name>
</gene>
<dbReference type="InterPro" id="IPR039422">
    <property type="entry name" value="MarR/SlyA-like"/>
</dbReference>
<reference evidence="2" key="1">
    <citation type="submission" date="2023-03" db="EMBL/GenBank/DDBJ databases">
        <title>Actinorhabdospora filicis NBRC 111898.</title>
        <authorList>
            <person name="Ichikawa N."/>
            <person name="Sato H."/>
            <person name="Tonouchi N."/>
        </authorList>
    </citation>
    <scope>NUCLEOTIDE SEQUENCE</scope>
    <source>
        <strain evidence="2">NBRC 111898</strain>
    </source>
</reference>
<evidence type="ECO:0000259" key="1">
    <source>
        <dbReference type="PROSITE" id="PS50995"/>
    </source>
</evidence>
<feature type="domain" description="HTH marR-type" evidence="1">
    <location>
        <begin position="3"/>
        <end position="138"/>
    </location>
</feature>
<dbReference type="InterPro" id="IPR000835">
    <property type="entry name" value="HTH_MarR-typ"/>
</dbReference>
<comment type="caution">
    <text evidence="2">The sequence shown here is derived from an EMBL/GenBank/DDBJ whole genome shotgun (WGS) entry which is preliminary data.</text>
</comment>
<name>A0A9W6W7U7_9ACTN</name>
<dbReference type="RefSeq" id="WP_285662070.1">
    <property type="nucleotide sequence ID" value="NZ_BSTX01000001.1"/>
</dbReference>
<proteinExistence type="predicted"/>
<accession>A0A9W6W7U7</accession>
<dbReference type="SMART" id="SM00347">
    <property type="entry name" value="HTH_MARR"/>
    <property type="match status" value="1"/>
</dbReference>
<dbReference type="InterPro" id="IPR036390">
    <property type="entry name" value="WH_DNA-bd_sf"/>
</dbReference>
<dbReference type="SUPFAM" id="SSF46785">
    <property type="entry name" value="Winged helix' DNA-binding domain"/>
    <property type="match status" value="1"/>
</dbReference>
<sequence>MAYGDLPGHMSMAFRAAMDRVHAKLAELGYGDVRPAHGFVFQLLSHTNGSTAVEIAAHLGVTKQAATQLLAELETKGYIRREGHPLDRRARLVSLTERGWHCVSAVVNEWRAIEDDWAALVGAERLDVVRDAVCAIVADASSKGQVTMKPLW</sequence>
<dbReference type="Pfam" id="PF12802">
    <property type="entry name" value="MarR_2"/>
    <property type="match status" value="1"/>
</dbReference>
<dbReference type="Gene3D" id="1.10.10.10">
    <property type="entry name" value="Winged helix-like DNA-binding domain superfamily/Winged helix DNA-binding domain"/>
    <property type="match status" value="1"/>
</dbReference>
<dbReference type="InterPro" id="IPR036388">
    <property type="entry name" value="WH-like_DNA-bd_sf"/>
</dbReference>
<dbReference type="GO" id="GO:0006950">
    <property type="term" value="P:response to stress"/>
    <property type="evidence" value="ECO:0007669"/>
    <property type="project" value="TreeGrafter"/>
</dbReference>